<name>A0ABP6X4J6_9FLAO</name>
<dbReference type="InterPro" id="IPR050090">
    <property type="entry name" value="Tyrosine_recombinase_XerCD"/>
</dbReference>
<evidence type="ECO:0000259" key="4">
    <source>
        <dbReference type="PROSITE" id="PS51898"/>
    </source>
</evidence>
<organism evidence="5 6">
    <name type="scientific">Snuella lapsa</name>
    <dbReference type="NCBI Taxonomy" id="870481"/>
    <lineage>
        <taxon>Bacteria</taxon>
        <taxon>Pseudomonadati</taxon>
        <taxon>Bacteroidota</taxon>
        <taxon>Flavobacteriia</taxon>
        <taxon>Flavobacteriales</taxon>
        <taxon>Flavobacteriaceae</taxon>
        <taxon>Snuella</taxon>
    </lineage>
</organism>
<dbReference type="PROSITE" id="PS51898">
    <property type="entry name" value="TYR_RECOMBINASE"/>
    <property type="match status" value="1"/>
</dbReference>
<comment type="caution">
    <text evidence="5">The sequence shown here is derived from an EMBL/GenBank/DDBJ whole genome shotgun (WGS) entry which is preliminary data.</text>
</comment>
<dbReference type="InterPro" id="IPR002104">
    <property type="entry name" value="Integrase_catalytic"/>
</dbReference>
<dbReference type="RefSeq" id="WP_345004618.1">
    <property type="nucleotide sequence ID" value="NZ_BAABCY010000027.1"/>
</dbReference>
<dbReference type="InterPro" id="IPR011010">
    <property type="entry name" value="DNA_brk_join_enz"/>
</dbReference>
<dbReference type="InterPro" id="IPR035386">
    <property type="entry name" value="Arm-DNA-bind_5"/>
</dbReference>
<evidence type="ECO:0000313" key="6">
    <source>
        <dbReference type="Proteomes" id="UP001500954"/>
    </source>
</evidence>
<evidence type="ECO:0000313" key="5">
    <source>
        <dbReference type="EMBL" id="GAA3560245.1"/>
    </source>
</evidence>
<dbReference type="Pfam" id="PF17293">
    <property type="entry name" value="Arm-DNA-bind_5"/>
    <property type="match status" value="1"/>
</dbReference>
<evidence type="ECO:0000256" key="2">
    <source>
        <dbReference type="ARBA" id="ARBA00023125"/>
    </source>
</evidence>
<evidence type="ECO:0000256" key="3">
    <source>
        <dbReference type="ARBA" id="ARBA00023172"/>
    </source>
</evidence>
<dbReference type="InterPro" id="IPR025269">
    <property type="entry name" value="SAM-like_dom"/>
</dbReference>
<dbReference type="EMBL" id="BAABCY010000027">
    <property type="protein sequence ID" value="GAA3560245.1"/>
    <property type="molecule type" value="Genomic_DNA"/>
</dbReference>
<reference evidence="6" key="1">
    <citation type="journal article" date="2019" name="Int. J. Syst. Evol. Microbiol.">
        <title>The Global Catalogue of Microorganisms (GCM) 10K type strain sequencing project: providing services to taxonomists for standard genome sequencing and annotation.</title>
        <authorList>
            <consortium name="The Broad Institute Genomics Platform"/>
            <consortium name="The Broad Institute Genome Sequencing Center for Infectious Disease"/>
            <person name="Wu L."/>
            <person name="Ma J."/>
        </authorList>
    </citation>
    <scope>NUCLEOTIDE SEQUENCE [LARGE SCALE GENOMIC DNA]</scope>
    <source>
        <strain evidence="6">JCM 17111</strain>
    </source>
</reference>
<dbReference type="Gene3D" id="1.10.443.10">
    <property type="entry name" value="Intergrase catalytic core"/>
    <property type="match status" value="1"/>
</dbReference>
<dbReference type="Proteomes" id="UP001500954">
    <property type="component" value="Unassembled WGS sequence"/>
</dbReference>
<dbReference type="PANTHER" id="PTHR30349:SF64">
    <property type="entry name" value="PROPHAGE INTEGRASE INTD-RELATED"/>
    <property type="match status" value="1"/>
</dbReference>
<keyword evidence="3" id="KW-0233">DNA recombination</keyword>
<dbReference type="Pfam" id="PF00589">
    <property type="entry name" value="Phage_integrase"/>
    <property type="match status" value="1"/>
</dbReference>
<dbReference type="CDD" id="cd01185">
    <property type="entry name" value="INTN1_C_like"/>
    <property type="match status" value="1"/>
</dbReference>
<dbReference type="Pfam" id="PF13102">
    <property type="entry name" value="Phage_int_SAM_5"/>
    <property type="match status" value="1"/>
</dbReference>
<dbReference type="Gene3D" id="1.10.150.130">
    <property type="match status" value="1"/>
</dbReference>
<accession>A0ABP6X4J6</accession>
<sequence length="405" mass="47682">MNTSIKLTLDTRRKKKDDTFPIILRLSHLRKTTSIRVGESVPLIFWDEKSESIKKSYGDSITVKRLNNKLLKAKVRANNVIDRLNEKEELNYLSLTQLKNKITKKVTVNSFFEYSDSIIEELNKVERYGNANSYYAITKILKKFNKDNDLKFNEVNYDFLKKFEQFHYSRGNSTNGLAVYMKTIRAIYNKAIKAGIISKEAYPFTNYKIKTTPTEKRALDISSIKSIMQLQLNENDGLFHYRNYFLTSYMLYGVSFIDMAFLKLENIVDNRIKFFRRKTSKPYDIKITPQLKEILKFYIKNKNKSDFIFPIITRDTYELQYKDVLWARKRYNQGLKEIADKCNIEQRLTSYVSRHSFATQAMLQDVPLQAISAMLGHNRLSTTQIYLKSLPNEVLDDYNKKLVEI</sequence>
<feature type="domain" description="Tyr recombinase" evidence="4">
    <location>
        <begin position="214"/>
        <end position="399"/>
    </location>
</feature>
<protein>
    <submittedName>
        <fullName evidence="5">Site-specific integrase</fullName>
    </submittedName>
</protein>
<comment type="similarity">
    <text evidence="1">Belongs to the 'phage' integrase family.</text>
</comment>
<evidence type="ECO:0000256" key="1">
    <source>
        <dbReference type="ARBA" id="ARBA00008857"/>
    </source>
</evidence>
<keyword evidence="6" id="KW-1185">Reference proteome</keyword>
<dbReference type="PANTHER" id="PTHR30349">
    <property type="entry name" value="PHAGE INTEGRASE-RELATED"/>
    <property type="match status" value="1"/>
</dbReference>
<dbReference type="InterPro" id="IPR010998">
    <property type="entry name" value="Integrase_recombinase_N"/>
</dbReference>
<keyword evidence="2" id="KW-0238">DNA-binding</keyword>
<gene>
    <name evidence="5" type="ORF">GCM10022395_08820</name>
</gene>
<proteinExistence type="inferred from homology"/>
<dbReference type="InterPro" id="IPR013762">
    <property type="entry name" value="Integrase-like_cat_sf"/>
</dbReference>
<dbReference type="SUPFAM" id="SSF56349">
    <property type="entry name" value="DNA breaking-rejoining enzymes"/>
    <property type="match status" value="1"/>
</dbReference>